<accession>A0AAJ5W8Z9</accession>
<proteinExistence type="predicted"/>
<sequence>MLCLFIAFGAHAQSSSFETQFNLDFEIVSDNQYTPAFWKKIGTSHKVTIDVTDKVKGKASLLIFGDEKHVTSDSNVSLFNHIFSDFKGDSIELSGYLKTENVKGRAGLCLIVMGKNGILTANEMKENNLNGTKAWRKYAIKLPLTDSTKSIYLAVYHIGSGKVWADDFKLSIDGRPFSTSSLKTNSLTDTTAKDLRYQAVSYAAEFGNIIVNPLLLNDRNSPVSSMPSAFKFNPFYKKYLNAAGLPIIGSNKVSDKAFYKTREVMLMMLAKIPAIKEKLLENNARIAIIGKDELTTDLPEYHNLSVAMNSRVRGFGGSIGLPLTSCAEENVLCSAMDRYFGEDILIHEFAHTIHLLGISELDLEFNTQLTIIYSKALIEGLWKNTYAISSPTEYFAEGVQSWYGVNKFSEQANGIHNQIDTHEKLKSYDPRLYNLIEKFFAYDKTNVSCHQKTNYTNPFPLFEK</sequence>
<reference evidence="1" key="1">
    <citation type="submission" date="2023-03" db="EMBL/GenBank/DDBJ databases">
        <title>Andean soil-derived lignocellulolytic bacterial consortium as a source of novel taxa and putative plastic-active enzymes.</title>
        <authorList>
            <person name="Diaz-Garcia L."/>
            <person name="Chuvochina M."/>
            <person name="Feuerriegel G."/>
            <person name="Bunk B."/>
            <person name="Sproer C."/>
            <person name="Streit W.R."/>
            <person name="Rodriguez L.M."/>
            <person name="Overmann J."/>
            <person name="Jimenez D.J."/>
        </authorList>
    </citation>
    <scope>NUCLEOTIDE SEQUENCE</scope>
    <source>
        <strain evidence="1">MAG 3858</strain>
    </source>
</reference>
<name>A0AAJ5W8Z9_9SPHI</name>
<protein>
    <submittedName>
        <fullName evidence="1">Uncharacterized protein</fullName>
    </submittedName>
</protein>
<dbReference type="Gene3D" id="2.60.120.260">
    <property type="entry name" value="Galactose-binding domain-like"/>
    <property type="match status" value="1"/>
</dbReference>
<evidence type="ECO:0000313" key="1">
    <source>
        <dbReference type="EMBL" id="WEK20918.1"/>
    </source>
</evidence>
<dbReference type="SUPFAM" id="SSF55486">
    <property type="entry name" value="Metalloproteases ('zincins'), catalytic domain"/>
    <property type="match status" value="1"/>
</dbReference>
<evidence type="ECO:0000313" key="2">
    <source>
        <dbReference type="Proteomes" id="UP001214530"/>
    </source>
</evidence>
<dbReference type="EMBL" id="CP119313">
    <property type="protein sequence ID" value="WEK20918.1"/>
    <property type="molecule type" value="Genomic_DNA"/>
</dbReference>
<dbReference type="InterPro" id="IPR024079">
    <property type="entry name" value="MetalloPept_cat_dom_sf"/>
</dbReference>
<dbReference type="Gene3D" id="3.40.390.10">
    <property type="entry name" value="Collagenase (Catalytic Domain)"/>
    <property type="match status" value="1"/>
</dbReference>
<organism evidence="1 2">
    <name type="scientific">Candidatus Pedobacter colombiensis</name>
    <dbReference type="NCBI Taxonomy" id="3121371"/>
    <lineage>
        <taxon>Bacteria</taxon>
        <taxon>Pseudomonadati</taxon>
        <taxon>Bacteroidota</taxon>
        <taxon>Sphingobacteriia</taxon>
        <taxon>Sphingobacteriales</taxon>
        <taxon>Sphingobacteriaceae</taxon>
        <taxon>Pedobacter</taxon>
    </lineage>
</organism>
<dbReference type="AlphaFoldDB" id="A0AAJ5W8Z9"/>
<gene>
    <name evidence="1" type="ORF">P0Y49_07180</name>
</gene>
<dbReference type="GO" id="GO:0008237">
    <property type="term" value="F:metallopeptidase activity"/>
    <property type="evidence" value="ECO:0007669"/>
    <property type="project" value="InterPro"/>
</dbReference>
<dbReference type="Proteomes" id="UP001214530">
    <property type="component" value="Chromosome"/>
</dbReference>